<dbReference type="Gene3D" id="3.90.1640.10">
    <property type="entry name" value="inorganic pyrophosphatase (n-terminal core)"/>
    <property type="match status" value="1"/>
</dbReference>
<reference evidence="1 2" key="1">
    <citation type="submission" date="2019-09" db="EMBL/GenBank/DDBJ databases">
        <title>Characterisation of the sponge microbiome using genome-centric metagenomics.</title>
        <authorList>
            <person name="Engelberts J.P."/>
            <person name="Robbins S.J."/>
            <person name="De Goeij J.M."/>
            <person name="Aranda M."/>
            <person name="Bell S.C."/>
            <person name="Webster N.S."/>
        </authorList>
    </citation>
    <scope>NUCLEOTIDE SEQUENCE [LARGE SCALE GENOMIC DNA]</scope>
    <source>
        <strain evidence="1">SB0662_bin_43</strain>
    </source>
</reference>
<sequence length="354" mass="39301">MDDTLLQFLFEKESIAVVAGNTAPDDTLPASLSIALVATSLEKDVSLVAQQGIPHHLAFLRFDTIIPSSSFSLKKTSFTVSSHNHSIANAYYTQQNSELHILLTDTDNQVVPYTDITVSAPQNKRGIIAIGCTLQEIEKIRQENRLSQQELFILQQTEPSLSYCELITRILKKNGDLMTKDVATTLMTGIIITSDNFQNASTTPQSLFAAAYLTACGAEKEKIIRTLYTTRSFAFIQLWGVLLSRFHYNTKRKSGYTYLHRNEIEGGGIKHNEIPSLLNELRTTTPYARFVIIGIQTEKTLVCMGSVIEGSPSPLIRQLGVTMHGSSFSIPVRIRTSIQHEMSALEETISSLII</sequence>
<dbReference type="PANTHER" id="PTHR47618">
    <property type="entry name" value="BIFUNCTIONAL OLIGORIBONUCLEASE AND PAP PHOSPHATASE NRNA"/>
    <property type="match status" value="1"/>
</dbReference>
<dbReference type="Proteomes" id="UP000449092">
    <property type="component" value="Unassembled WGS sequence"/>
</dbReference>
<dbReference type="EMBL" id="VXOY01000023">
    <property type="protein sequence ID" value="MYE38406.1"/>
    <property type="molecule type" value="Genomic_DNA"/>
</dbReference>
<evidence type="ECO:0000313" key="1">
    <source>
        <dbReference type="EMBL" id="MYE38406.1"/>
    </source>
</evidence>
<dbReference type="InterPro" id="IPR038763">
    <property type="entry name" value="DHH_sf"/>
</dbReference>
<dbReference type="PANTHER" id="PTHR47618:SF1">
    <property type="entry name" value="BIFUNCTIONAL OLIGORIBONUCLEASE AND PAP PHOSPHATASE NRNA"/>
    <property type="match status" value="1"/>
</dbReference>
<evidence type="ECO:0000313" key="2">
    <source>
        <dbReference type="Proteomes" id="UP000449092"/>
    </source>
</evidence>
<gene>
    <name evidence="1" type="ORF">F4X82_02735</name>
</gene>
<accession>A0A845DJP2</accession>
<protein>
    <submittedName>
        <fullName evidence="1">Uncharacterized protein</fullName>
    </submittedName>
</protein>
<proteinExistence type="predicted"/>
<dbReference type="SUPFAM" id="SSF64182">
    <property type="entry name" value="DHH phosphoesterases"/>
    <property type="match status" value="1"/>
</dbReference>
<organism evidence="1 2">
    <name type="scientific">Candidatus Spechtbacteria bacterium SB0662_bin_43</name>
    <dbReference type="NCBI Taxonomy" id="2604897"/>
    <lineage>
        <taxon>Bacteria</taxon>
        <taxon>Candidatus Spechtiibacteriota</taxon>
    </lineage>
</organism>
<dbReference type="AlphaFoldDB" id="A0A845DJP2"/>
<dbReference type="InterPro" id="IPR051319">
    <property type="entry name" value="Oligoribo/pAp-PDE_c-di-AMP_PDE"/>
</dbReference>
<name>A0A845DJP2_9BACT</name>
<comment type="caution">
    <text evidence="1">The sequence shown here is derived from an EMBL/GenBank/DDBJ whole genome shotgun (WGS) entry which is preliminary data.</text>
</comment>